<reference evidence="1" key="1">
    <citation type="submission" date="2020-11" db="EMBL/GenBank/DDBJ databases">
        <authorList>
            <consortium name="DOE Joint Genome Institute"/>
            <person name="Ahrendt S."/>
            <person name="Riley R."/>
            <person name="Andreopoulos W."/>
            <person name="Labutti K."/>
            <person name="Pangilinan J."/>
            <person name="Ruiz-Duenas F.J."/>
            <person name="Barrasa J.M."/>
            <person name="Sanchez-Garcia M."/>
            <person name="Camarero S."/>
            <person name="Miyauchi S."/>
            <person name="Serrano A."/>
            <person name="Linde D."/>
            <person name="Babiker R."/>
            <person name="Drula E."/>
            <person name="Ayuso-Fernandez I."/>
            <person name="Pacheco R."/>
            <person name="Padilla G."/>
            <person name="Ferreira P."/>
            <person name="Barriuso J."/>
            <person name="Kellner H."/>
            <person name="Castanera R."/>
            <person name="Alfaro M."/>
            <person name="Ramirez L."/>
            <person name="Pisabarro A.G."/>
            <person name="Kuo A."/>
            <person name="Tritt A."/>
            <person name="Lipzen A."/>
            <person name="He G."/>
            <person name="Yan M."/>
            <person name="Ng V."/>
            <person name="Cullen D."/>
            <person name="Martin F."/>
            <person name="Rosso M.-N."/>
            <person name="Henrissat B."/>
            <person name="Hibbett D."/>
            <person name="Martinez A.T."/>
            <person name="Grigoriev I.V."/>
        </authorList>
    </citation>
    <scope>NUCLEOTIDE SEQUENCE</scope>
    <source>
        <strain evidence="1">MF-IS2</strain>
    </source>
</reference>
<dbReference type="Proteomes" id="UP000807342">
    <property type="component" value="Unassembled WGS sequence"/>
</dbReference>
<evidence type="ECO:0000313" key="1">
    <source>
        <dbReference type="EMBL" id="KAF9454400.1"/>
    </source>
</evidence>
<proteinExistence type="predicted"/>
<dbReference type="EMBL" id="MU151054">
    <property type="protein sequence ID" value="KAF9454400.1"/>
    <property type="molecule type" value="Genomic_DNA"/>
</dbReference>
<feature type="non-terminal residue" evidence="1">
    <location>
        <position position="121"/>
    </location>
</feature>
<dbReference type="OrthoDB" id="427280at2759"/>
<evidence type="ECO:0000313" key="2">
    <source>
        <dbReference type="Proteomes" id="UP000807342"/>
    </source>
</evidence>
<sequence>MCLLLGPTIYPGTTGPGHIFLTKEKKVPLLWKVLVDRYSGKLESAAHRGEDGGTTRDLGFDEKVKVLVYPSGSSTPAKYEAGLGATKLESLTKFSDSILDGTVDLKIPNGEKTTERAEDEL</sequence>
<name>A0A9P5XRJ8_9AGAR</name>
<dbReference type="AlphaFoldDB" id="A0A9P5XRJ8"/>
<gene>
    <name evidence="1" type="ORF">P691DRAFT_841419</name>
</gene>
<organism evidence="1 2">
    <name type="scientific">Macrolepiota fuliginosa MF-IS2</name>
    <dbReference type="NCBI Taxonomy" id="1400762"/>
    <lineage>
        <taxon>Eukaryota</taxon>
        <taxon>Fungi</taxon>
        <taxon>Dikarya</taxon>
        <taxon>Basidiomycota</taxon>
        <taxon>Agaricomycotina</taxon>
        <taxon>Agaricomycetes</taxon>
        <taxon>Agaricomycetidae</taxon>
        <taxon>Agaricales</taxon>
        <taxon>Agaricineae</taxon>
        <taxon>Agaricaceae</taxon>
        <taxon>Macrolepiota</taxon>
    </lineage>
</organism>
<accession>A0A9P5XRJ8</accession>
<comment type="caution">
    <text evidence="1">The sequence shown here is derived from an EMBL/GenBank/DDBJ whole genome shotgun (WGS) entry which is preliminary data.</text>
</comment>
<protein>
    <submittedName>
        <fullName evidence="1">Uncharacterized protein</fullName>
    </submittedName>
</protein>
<keyword evidence="2" id="KW-1185">Reference proteome</keyword>